<evidence type="ECO:0000259" key="11">
    <source>
        <dbReference type="Pfam" id="PF00593"/>
    </source>
</evidence>
<feature type="signal peptide" evidence="10">
    <location>
        <begin position="1"/>
        <end position="24"/>
    </location>
</feature>
<keyword evidence="5 9" id="KW-0798">TonB box</keyword>
<dbReference type="Gene3D" id="2.170.130.10">
    <property type="entry name" value="TonB-dependent receptor, plug domain"/>
    <property type="match status" value="1"/>
</dbReference>
<evidence type="ECO:0000256" key="1">
    <source>
        <dbReference type="ARBA" id="ARBA00004571"/>
    </source>
</evidence>
<dbReference type="InterPro" id="IPR037066">
    <property type="entry name" value="Plug_dom_sf"/>
</dbReference>
<dbReference type="NCBIfam" id="TIGR04057">
    <property type="entry name" value="SusC_RagA_signa"/>
    <property type="match status" value="1"/>
</dbReference>
<name>A0ABS3PVM8_9FLAO</name>
<dbReference type="Pfam" id="PF07715">
    <property type="entry name" value="Plug"/>
    <property type="match status" value="1"/>
</dbReference>
<organism evidence="13 14">
    <name type="scientific">Capnocytophaga bilenii</name>
    <dbReference type="NCBI Taxonomy" id="2819369"/>
    <lineage>
        <taxon>Bacteria</taxon>
        <taxon>Pseudomonadati</taxon>
        <taxon>Bacteroidota</taxon>
        <taxon>Flavobacteriia</taxon>
        <taxon>Flavobacteriales</taxon>
        <taxon>Flavobacteriaceae</taxon>
        <taxon>Capnocytophaga</taxon>
    </lineage>
</organism>
<keyword evidence="2 8" id="KW-0813">Transport</keyword>
<reference evidence="13 14" key="1">
    <citation type="submission" date="2021-03" db="EMBL/GenBank/DDBJ databases">
        <title>Isolation and description of Capnocytophaga bilenii sp. nov., a novel Capnocytophaga species, isolated from a gingivitis subject.</title>
        <authorList>
            <person name="Antezack A."/>
            <person name="Monnet-Corti V."/>
            <person name="La Scola B."/>
        </authorList>
    </citation>
    <scope>NUCLEOTIDE SEQUENCE [LARGE SCALE GENOMIC DNA]</scope>
    <source>
        <strain evidence="13 14">Marseille-Q4570</strain>
    </source>
</reference>
<dbReference type="Pfam" id="PF13715">
    <property type="entry name" value="CarbopepD_reg_2"/>
    <property type="match status" value="1"/>
</dbReference>
<dbReference type="SUPFAM" id="SSF56935">
    <property type="entry name" value="Porins"/>
    <property type="match status" value="1"/>
</dbReference>
<keyword evidence="7 8" id="KW-0998">Cell outer membrane</keyword>
<dbReference type="Pfam" id="PF00593">
    <property type="entry name" value="TonB_dep_Rec_b-barrel"/>
    <property type="match status" value="1"/>
</dbReference>
<dbReference type="InterPro" id="IPR023996">
    <property type="entry name" value="TonB-dep_OMP_SusC/RagA"/>
</dbReference>
<dbReference type="InterPro" id="IPR012910">
    <property type="entry name" value="Plug_dom"/>
</dbReference>
<keyword evidence="14" id="KW-1185">Reference proteome</keyword>
<evidence type="ECO:0000313" key="14">
    <source>
        <dbReference type="Proteomes" id="UP000681610"/>
    </source>
</evidence>
<dbReference type="PROSITE" id="PS52016">
    <property type="entry name" value="TONB_DEPENDENT_REC_3"/>
    <property type="match status" value="1"/>
</dbReference>
<keyword evidence="10" id="KW-0732">Signal</keyword>
<sequence length="979" mass="108903">MKVKMNRLLYGVVFFLCASLMGYAQQITVKGTVKDASGLPLAAASVVVKGTSHGTATDFDGNFELTANKGVVLVVSSLGYKNQEVTVKGAQMNVVLQEEMQQLDDVVVIGYGVAKKKDLTGSVNMVTDKDFNKAPAVNADQLIQGKVAGVQMSSGGGAPGEGQNIRVRGNGSLSLSSNPLIVVDGIPMNDGGVGGSRSIFNSINPEDIESMTVLKDASSTAIFGSRAANGVVMITTKKGKMNQDLKISFNTSMAIQDVNKYVDVMNADQFRETVKSLNNPSATALLGNADTNWQKEIYQTAPMSNSTLILSGAYKTLPYRVSVGHSYADGVLRTDNFKRTNAKVSLTPTFFDRALKLELNANGTYMQNRFANKDAIGSAVTYDPTQSVFGGPAKYGNYHTWIDPSSRNRYNLAPTNPMASLAFLEDTSKVYRFIGNAKADYTLPFFKDLIASVNFGIDYSKADGDKVTDNRMPTATAGFDGAKTTYTNKATNKLFDAYLNYTKDIKEAHSLGLMVGHSYQSFEFDDNKWDHSYYVNKADNKDINTIDKSRNVLMSFFGRANYSYKEKYLLTATLRADASSKLSKNNRWGYFPSVALAWNIKNETFLKESEKINDFKLRFGYGEVGNVNGLGDYISYTNYTRSQDGASYQFGNRFYQNYRPEVTNKNLRWERGNTLNAGIDFALYNNLITGTLDVYRKITKDLIANTAIDPFTNFRNRVNANVGDMENKGVEFGVTVTPIRDTEKNIRWSLNYNVSYNDNKITRMPDDQPTGGIQGGNGNKVQLHREGYTPSAFYVYQQVYDAQGKPIENTFVDRNNDGKIDAKDRYLYKSPFAPVTMGFGTDLTYKNWDLNITTRANIGNYVYNNTQSRLDQSTEITANNILSNVKANYNDTRFVRHDDHSWFSDLYVENASFFKVDNVTLGYTFPGTDKMYIRLYGTVQNVLTLTKYSGLDPEVFGGIDNNFYPRPQTYLVGLNINFK</sequence>
<comment type="caution">
    <text evidence="13">The sequence shown here is derived from an EMBL/GenBank/DDBJ whole genome shotgun (WGS) entry which is preliminary data.</text>
</comment>
<proteinExistence type="inferred from homology"/>
<evidence type="ECO:0000256" key="2">
    <source>
        <dbReference type="ARBA" id="ARBA00022448"/>
    </source>
</evidence>
<feature type="chain" id="PRO_5047408083" evidence="10">
    <location>
        <begin position="25"/>
        <end position="979"/>
    </location>
</feature>
<evidence type="ECO:0000256" key="7">
    <source>
        <dbReference type="ARBA" id="ARBA00023237"/>
    </source>
</evidence>
<keyword evidence="6 8" id="KW-0472">Membrane</keyword>
<dbReference type="NCBIfam" id="TIGR04056">
    <property type="entry name" value="OMP_RagA_SusC"/>
    <property type="match status" value="1"/>
</dbReference>
<evidence type="ECO:0000256" key="6">
    <source>
        <dbReference type="ARBA" id="ARBA00023136"/>
    </source>
</evidence>
<evidence type="ECO:0000256" key="8">
    <source>
        <dbReference type="PROSITE-ProRule" id="PRU01360"/>
    </source>
</evidence>
<dbReference type="RefSeq" id="WP_208058101.1">
    <property type="nucleotide sequence ID" value="NZ_JAGDYP010000002.1"/>
</dbReference>
<evidence type="ECO:0000256" key="5">
    <source>
        <dbReference type="ARBA" id="ARBA00023077"/>
    </source>
</evidence>
<comment type="subcellular location">
    <subcellularLocation>
        <location evidence="1 8">Cell outer membrane</location>
        <topology evidence="1 8">Multi-pass membrane protein</topology>
    </subcellularLocation>
</comment>
<dbReference type="InterPro" id="IPR008969">
    <property type="entry name" value="CarboxyPept-like_regulatory"/>
</dbReference>
<evidence type="ECO:0000256" key="10">
    <source>
        <dbReference type="SAM" id="SignalP"/>
    </source>
</evidence>
<evidence type="ECO:0000313" key="13">
    <source>
        <dbReference type="EMBL" id="MBO1883393.1"/>
    </source>
</evidence>
<evidence type="ECO:0000256" key="4">
    <source>
        <dbReference type="ARBA" id="ARBA00022692"/>
    </source>
</evidence>
<feature type="domain" description="TonB-dependent receptor-like beta-barrel" evidence="11">
    <location>
        <begin position="394"/>
        <end position="942"/>
    </location>
</feature>
<protein>
    <submittedName>
        <fullName evidence="13">TonB-dependent receptor</fullName>
    </submittedName>
</protein>
<keyword evidence="3 8" id="KW-1134">Transmembrane beta strand</keyword>
<dbReference type="Proteomes" id="UP000681610">
    <property type="component" value="Unassembled WGS sequence"/>
</dbReference>
<accession>A0ABS3PVM8</accession>
<evidence type="ECO:0000256" key="3">
    <source>
        <dbReference type="ARBA" id="ARBA00022452"/>
    </source>
</evidence>
<dbReference type="InterPro" id="IPR023997">
    <property type="entry name" value="TonB-dep_OMP_SusC/RagA_CS"/>
</dbReference>
<dbReference type="Gene3D" id="2.60.40.1120">
    <property type="entry name" value="Carboxypeptidase-like, regulatory domain"/>
    <property type="match status" value="1"/>
</dbReference>
<dbReference type="EMBL" id="JAGDYP010000002">
    <property type="protein sequence ID" value="MBO1883393.1"/>
    <property type="molecule type" value="Genomic_DNA"/>
</dbReference>
<keyword evidence="4 8" id="KW-0812">Transmembrane</keyword>
<dbReference type="SUPFAM" id="SSF49464">
    <property type="entry name" value="Carboxypeptidase regulatory domain-like"/>
    <property type="match status" value="1"/>
</dbReference>
<dbReference type="InterPro" id="IPR000531">
    <property type="entry name" value="Beta-barrel_TonB"/>
</dbReference>
<evidence type="ECO:0000259" key="12">
    <source>
        <dbReference type="Pfam" id="PF07715"/>
    </source>
</evidence>
<gene>
    <name evidence="13" type="ORF">J4N46_02880</name>
</gene>
<dbReference type="InterPro" id="IPR039426">
    <property type="entry name" value="TonB-dep_rcpt-like"/>
</dbReference>
<keyword evidence="13" id="KW-0675">Receptor</keyword>
<dbReference type="InterPro" id="IPR036942">
    <property type="entry name" value="Beta-barrel_TonB_sf"/>
</dbReference>
<feature type="domain" description="TonB-dependent receptor plug" evidence="12">
    <location>
        <begin position="115"/>
        <end position="231"/>
    </location>
</feature>
<dbReference type="Gene3D" id="2.40.170.20">
    <property type="entry name" value="TonB-dependent receptor, beta-barrel domain"/>
    <property type="match status" value="1"/>
</dbReference>
<comment type="similarity">
    <text evidence="8 9">Belongs to the TonB-dependent receptor family.</text>
</comment>
<evidence type="ECO:0000256" key="9">
    <source>
        <dbReference type="RuleBase" id="RU003357"/>
    </source>
</evidence>